<name>A0A0D5NDV1_9BACL</name>
<feature type="region of interest" description="Disordered" evidence="1">
    <location>
        <begin position="20"/>
        <end position="46"/>
    </location>
</feature>
<dbReference type="GO" id="GO:0009228">
    <property type="term" value="P:thiamine biosynthetic process"/>
    <property type="evidence" value="ECO:0007669"/>
    <property type="project" value="InterPro"/>
</dbReference>
<dbReference type="Gene3D" id="3.40.190.10">
    <property type="entry name" value="Periplasmic binding protein-like II"/>
    <property type="match status" value="2"/>
</dbReference>
<feature type="domain" description="SsuA/THI5-like" evidence="2">
    <location>
        <begin position="63"/>
        <end position="275"/>
    </location>
</feature>
<dbReference type="OrthoDB" id="9815602at2"/>
<organism evidence="3 4">
    <name type="scientific">Paenibacillus beijingensis</name>
    <dbReference type="NCBI Taxonomy" id="1126833"/>
    <lineage>
        <taxon>Bacteria</taxon>
        <taxon>Bacillati</taxon>
        <taxon>Bacillota</taxon>
        <taxon>Bacilli</taxon>
        <taxon>Bacillales</taxon>
        <taxon>Paenibacillaceae</taxon>
        <taxon>Paenibacillus</taxon>
    </lineage>
</organism>
<sequence>MLMVVAIMFVSILGCGNKTEQQTTKPPAAAVNENTSSGDLSTTLPPPEKTDISFRLNWKIKGEFTPFYITQEKGIFSKYGLNVKVMEGSGSTPALQAVAQKNDDYAVVSTVEPSQGIAENMPVTMIASYMTKSPLVILSFPDKPIKTPKDLEGKKIVMSPTSTFTKLYDKFLETNQVDPSKITQVKLEASARNSAFLTKQADAIECFSTNELPMFEQKLGTKLEVMFAKDYGFNVAGLTLATNTEFLKENPNTTKRFLAAINEGMEFTMKNPEEATKIMKKLFPETVNEELFVNQIKRTAELLDNTNHPFGWMDENNFKSTLDILESTQLIKARKDLPAYYTNDFLPIVTK</sequence>
<dbReference type="InterPro" id="IPR015168">
    <property type="entry name" value="SsuA/THI5"/>
</dbReference>
<dbReference type="GO" id="GO:0016740">
    <property type="term" value="F:transferase activity"/>
    <property type="evidence" value="ECO:0007669"/>
    <property type="project" value="UniProtKB-KW"/>
</dbReference>
<dbReference type="SUPFAM" id="SSF53850">
    <property type="entry name" value="Periplasmic binding protein-like II"/>
    <property type="match status" value="1"/>
</dbReference>
<gene>
    <name evidence="3" type="ORF">VN24_00140</name>
</gene>
<dbReference type="PANTHER" id="PTHR31528:SF3">
    <property type="entry name" value="THIAMINE BIOSYNTHESIS PROTEIN HI_0357-RELATED"/>
    <property type="match status" value="1"/>
</dbReference>
<reference evidence="4" key="2">
    <citation type="submission" date="2015-03" db="EMBL/GenBank/DDBJ databases">
        <title>Genome sequence of Paenibacillus beijingensis strain DSM 24997T.</title>
        <authorList>
            <person name="Kwak Y."/>
            <person name="Shin J.-H."/>
        </authorList>
    </citation>
    <scope>NUCLEOTIDE SEQUENCE [LARGE SCALE GENOMIC DNA]</scope>
    <source>
        <strain evidence="4">DSM 24997</strain>
    </source>
</reference>
<dbReference type="InterPro" id="IPR027939">
    <property type="entry name" value="NMT1/THI5"/>
</dbReference>
<keyword evidence="4" id="KW-1185">Reference proteome</keyword>
<accession>A0A0D5NDV1</accession>
<dbReference type="Pfam" id="PF09084">
    <property type="entry name" value="NMT1"/>
    <property type="match status" value="1"/>
</dbReference>
<dbReference type="PATRIC" id="fig|1126833.4.peg.34"/>
<dbReference type="HOGENOM" id="CLU_028871_1_1_9"/>
<feature type="compositionally biased region" description="Polar residues" evidence="1">
    <location>
        <begin position="32"/>
        <end position="43"/>
    </location>
</feature>
<evidence type="ECO:0000313" key="3">
    <source>
        <dbReference type="EMBL" id="AJY73325.1"/>
    </source>
</evidence>
<evidence type="ECO:0000313" key="4">
    <source>
        <dbReference type="Proteomes" id="UP000032633"/>
    </source>
</evidence>
<keyword evidence="3" id="KW-0808">Transferase</keyword>
<evidence type="ECO:0000259" key="2">
    <source>
        <dbReference type="Pfam" id="PF09084"/>
    </source>
</evidence>
<dbReference type="KEGG" id="pbj:VN24_00140"/>
<evidence type="ECO:0000256" key="1">
    <source>
        <dbReference type="SAM" id="MobiDB-lite"/>
    </source>
</evidence>
<dbReference type="PANTHER" id="PTHR31528">
    <property type="entry name" value="4-AMINO-5-HYDROXYMETHYL-2-METHYLPYRIMIDINE PHOSPHATE SYNTHASE THI11-RELATED"/>
    <property type="match status" value="1"/>
</dbReference>
<protein>
    <submittedName>
        <fullName evidence="3">Myristoyl transferase</fullName>
    </submittedName>
</protein>
<reference evidence="3 4" key="1">
    <citation type="journal article" date="2015" name="J. Biotechnol.">
        <title>Complete genome sequence of Paenibacillus beijingensis 7188(T) (=DSM 24997(T)), a novel rhizobacterium from jujube garden soil.</title>
        <authorList>
            <person name="Kwak Y."/>
            <person name="Shin J.H."/>
        </authorList>
    </citation>
    <scope>NUCLEOTIDE SEQUENCE [LARGE SCALE GENOMIC DNA]</scope>
    <source>
        <strain evidence="3 4">DSM 24997</strain>
    </source>
</reference>
<dbReference type="AlphaFoldDB" id="A0A0D5NDV1"/>
<dbReference type="Proteomes" id="UP000032633">
    <property type="component" value="Chromosome"/>
</dbReference>
<dbReference type="EMBL" id="CP011058">
    <property type="protein sequence ID" value="AJY73325.1"/>
    <property type="molecule type" value="Genomic_DNA"/>
</dbReference>
<proteinExistence type="predicted"/>
<dbReference type="STRING" id="1126833.VN24_00140"/>